<evidence type="ECO:0000256" key="1">
    <source>
        <dbReference type="SAM" id="MobiDB-lite"/>
    </source>
</evidence>
<name>A0A8T3C7V4_DENNO</name>
<dbReference type="AlphaFoldDB" id="A0A8T3C7V4"/>
<feature type="region of interest" description="Disordered" evidence="1">
    <location>
        <begin position="154"/>
        <end position="200"/>
    </location>
</feature>
<feature type="compositionally biased region" description="Polar residues" evidence="1">
    <location>
        <begin position="171"/>
        <end position="181"/>
    </location>
</feature>
<sequence length="489" mass="55063">MDPIRLQKSLDDIVNLVGNMTRIMTEKPIDYPHSNYVSHSAFQPRPKFKPQRPRFEPPYRLPTFDGSLDPYYFREWVRQLEDYFESHEIPNSRQFSIARSHLSGNALQFWMMLEDHKESRGEYPTSNWKNMRRELGLKYLSPTYGHPSVSNIRVAAPPYRSSPNHGGRPSTGPSVRSNSCGSPLGPTLSHPSQPLTSPIIDPASVINKKKSSEPKTECIHFVDANDINDNEGYFEDETEVIELDPLPDLNPDLGGLEPFNLETLAPLETNIINDIPLDKVCLYNIDLIPKEIDLTLNTIKLKLEDSNLITEMNSGNSDLEDSTLSRKVFEPNLYQKSSFDLLEPIFGVVPLDLPLKEFVLPDWAYPITPPTNWNENINPHFHVGPTSTLGTIPRLLSPITAGDSLGYVFMVESDDPSSYHTPDSYIVPATSLFFPVKDLSSPSWLTLLNHLTTPGRLSVTRAKMPYGDALLAKDVFIAPPTPVPLDRTL</sequence>
<proteinExistence type="predicted"/>
<comment type="caution">
    <text evidence="2">The sequence shown here is derived from an EMBL/GenBank/DDBJ whole genome shotgun (WGS) entry which is preliminary data.</text>
</comment>
<protein>
    <recommendedName>
        <fullName evidence="4">Retrotransposon gag domain-containing protein</fullName>
    </recommendedName>
</protein>
<evidence type="ECO:0000313" key="3">
    <source>
        <dbReference type="Proteomes" id="UP000829196"/>
    </source>
</evidence>
<keyword evidence="3" id="KW-1185">Reference proteome</keyword>
<dbReference type="Proteomes" id="UP000829196">
    <property type="component" value="Unassembled WGS sequence"/>
</dbReference>
<reference evidence="2" key="1">
    <citation type="journal article" date="2022" name="Front. Genet.">
        <title>Chromosome-Scale Assembly of the Dendrobium nobile Genome Provides Insights Into the Molecular Mechanism of the Biosynthesis of the Medicinal Active Ingredient of Dendrobium.</title>
        <authorList>
            <person name="Xu Q."/>
            <person name="Niu S.-C."/>
            <person name="Li K.-L."/>
            <person name="Zheng P.-J."/>
            <person name="Zhang X.-J."/>
            <person name="Jia Y."/>
            <person name="Liu Y."/>
            <person name="Niu Y.-X."/>
            <person name="Yu L.-H."/>
            <person name="Chen D.-F."/>
            <person name="Zhang G.-Q."/>
        </authorList>
    </citation>
    <scope>NUCLEOTIDE SEQUENCE</scope>
    <source>
        <tissue evidence="2">Leaf</tissue>
    </source>
</reference>
<gene>
    <name evidence="2" type="ORF">KFK09_002990</name>
</gene>
<dbReference type="EMBL" id="JAGYWB010000003">
    <property type="protein sequence ID" value="KAI0527390.1"/>
    <property type="molecule type" value="Genomic_DNA"/>
</dbReference>
<evidence type="ECO:0008006" key="4">
    <source>
        <dbReference type="Google" id="ProtNLM"/>
    </source>
</evidence>
<accession>A0A8T3C7V4</accession>
<evidence type="ECO:0000313" key="2">
    <source>
        <dbReference type="EMBL" id="KAI0527390.1"/>
    </source>
</evidence>
<organism evidence="2 3">
    <name type="scientific">Dendrobium nobile</name>
    <name type="common">Orchid</name>
    <dbReference type="NCBI Taxonomy" id="94219"/>
    <lineage>
        <taxon>Eukaryota</taxon>
        <taxon>Viridiplantae</taxon>
        <taxon>Streptophyta</taxon>
        <taxon>Embryophyta</taxon>
        <taxon>Tracheophyta</taxon>
        <taxon>Spermatophyta</taxon>
        <taxon>Magnoliopsida</taxon>
        <taxon>Liliopsida</taxon>
        <taxon>Asparagales</taxon>
        <taxon>Orchidaceae</taxon>
        <taxon>Epidendroideae</taxon>
        <taxon>Malaxideae</taxon>
        <taxon>Dendrobiinae</taxon>
        <taxon>Dendrobium</taxon>
    </lineage>
</organism>